<dbReference type="InterPro" id="IPR033651">
    <property type="entry name" value="PaeLigD_Pol-like"/>
</dbReference>
<feature type="domain" description="DNA ligase D polymerase" evidence="25">
    <location>
        <begin position="541"/>
        <end position="786"/>
    </location>
</feature>
<evidence type="ECO:0000256" key="5">
    <source>
        <dbReference type="ARBA" id="ARBA00022695"/>
    </source>
</evidence>
<dbReference type="Proteomes" id="UP000578569">
    <property type="component" value="Unassembled WGS sequence"/>
</dbReference>
<evidence type="ECO:0000259" key="22">
    <source>
        <dbReference type="Pfam" id="PF01068"/>
    </source>
</evidence>
<evidence type="ECO:0000256" key="10">
    <source>
        <dbReference type="ARBA" id="ARBA00022801"/>
    </source>
</evidence>
<feature type="domain" description="DNA ligase D 3'-phosphoesterase" evidence="24">
    <location>
        <begin position="37"/>
        <end position="144"/>
    </location>
</feature>
<dbReference type="GO" id="GO:0006281">
    <property type="term" value="P:DNA repair"/>
    <property type="evidence" value="ECO:0007669"/>
    <property type="project" value="UniProtKB-KW"/>
</dbReference>
<reference evidence="26 27" key="1">
    <citation type="submission" date="2020-08" db="EMBL/GenBank/DDBJ databases">
        <title>Genomic Encyclopedia of Type Strains, Phase IV (KMG-IV): sequencing the most valuable type-strain genomes for metagenomic binning, comparative biology and taxonomic classification.</title>
        <authorList>
            <person name="Goeker M."/>
        </authorList>
    </citation>
    <scope>NUCLEOTIDE SEQUENCE [LARGE SCALE GENOMIC DNA]</scope>
    <source>
        <strain evidence="26 27">DSM 24194</strain>
    </source>
</reference>
<evidence type="ECO:0000256" key="17">
    <source>
        <dbReference type="ARBA" id="ARBA00023211"/>
    </source>
</evidence>
<evidence type="ECO:0000256" key="9">
    <source>
        <dbReference type="ARBA" id="ARBA00022763"/>
    </source>
</evidence>
<dbReference type="NCBIfam" id="TIGR02779">
    <property type="entry name" value="NHEJ_ligase_lig"/>
    <property type="match status" value="1"/>
</dbReference>
<evidence type="ECO:0000256" key="6">
    <source>
        <dbReference type="ARBA" id="ARBA00022722"/>
    </source>
</evidence>
<dbReference type="Pfam" id="PF13298">
    <property type="entry name" value="LigD_N"/>
    <property type="match status" value="1"/>
</dbReference>
<keyword evidence="14" id="KW-0238">DNA-binding</keyword>
<accession>A0A839YZW6</accession>
<dbReference type="CDD" id="cd07971">
    <property type="entry name" value="OBF_DNA_ligase_LigD"/>
    <property type="match status" value="1"/>
</dbReference>
<feature type="compositionally biased region" description="Basic and acidic residues" evidence="21">
    <location>
        <begin position="15"/>
        <end position="28"/>
    </location>
</feature>
<sequence>MADKLSTYRKKRNFSRTEEPDGKVEKGSGKGGRFVVQKHEATRLHWDLRLELDGVLKSWAVPKGPSLDPAEKRLAVMTEDHPLGYESFEGTIPKGEYGGGTMMVWDEGRWIPEKGKDPLRTLKEGHLHFTLEGERMKGEWILVRMKGRKGEKPPWLLRKVGDRHAREDSGDALVRQALTSVKSGRSMAEIASAKKAKKGKEKSLARPSFAKPQLATLAGKVPAGEAWIHEYKYDGYRALVATGKGGARIYTRNGKDWTEKFASIAAAAEKQWPDGCLVDGEIVLLGADGKPDFSGLQKAIKKKDGGRKSFFAFDLLTDQSEDITGLSNLERKQRLEELMGATSPPLHYADHVLGAGEKLLAAICAEGGEGIISKKATAPYRHRRTRNWLKVKCIQQDDFLILGWLNSDKKARPFRSLLLGRKVGRTIDYAGKVGTGFTLDQMRELRDRLEKIERKTPPAEIPATEQRGARFVTPKLAARIAYTEVTNSGTLRHPSFLGLEAPGRTTKKKTPANAAALATAESLGVKISSRSRCIYPDAKITKGELADYFAAMADLFLRDGAERLISLVRCPQGRAKKCFFQRHDSGSFGDAVHHLPVIEKDGGSDDYLWIDSAQGLLACVQMGTIEFHGWGSRTVDIEKPDRMVFDLDPDEGLGFDKVRDAALELRTQLGDMGLQSFAMSTGGKGIHVVVPLQPVAEWDAVKSFARRFASALAQAHPDRYTDNIRKAARKKRIFIDWLRNQRGATAILPYSARARSGARVAVPLDWKEVEALDAPPEWQVGDQQALIERSLALTGWGRARQQLPDI</sequence>
<protein>
    <recommendedName>
        <fullName evidence="2">DNA ligase (ATP)</fullName>
        <ecNumber evidence="2">6.5.1.1</ecNumber>
    </recommendedName>
    <alternativeName>
        <fullName evidence="19">NHEJ DNA polymerase</fullName>
    </alternativeName>
</protein>
<dbReference type="GO" id="GO:0003887">
    <property type="term" value="F:DNA-directed DNA polymerase activity"/>
    <property type="evidence" value="ECO:0007669"/>
    <property type="project" value="UniProtKB-KW"/>
</dbReference>
<evidence type="ECO:0000313" key="26">
    <source>
        <dbReference type="EMBL" id="MBB3762992.1"/>
    </source>
</evidence>
<evidence type="ECO:0000256" key="3">
    <source>
        <dbReference type="ARBA" id="ARBA00022598"/>
    </source>
</evidence>
<dbReference type="InterPro" id="IPR014143">
    <property type="entry name" value="NHEJ_ligase_prk"/>
</dbReference>
<dbReference type="GO" id="GO:0003910">
    <property type="term" value="F:DNA ligase (ATP) activity"/>
    <property type="evidence" value="ECO:0007669"/>
    <property type="project" value="UniProtKB-EC"/>
</dbReference>
<dbReference type="GO" id="GO:0046872">
    <property type="term" value="F:metal ion binding"/>
    <property type="evidence" value="ECO:0007669"/>
    <property type="project" value="UniProtKB-KW"/>
</dbReference>
<gene>
    <name evidence="26" type="ORF">FHS50_000015</name>
</gene>
<keyword evidence="5" id="KW-0548">Nucleotidyltransferase</keyword>
<dbReference type="InterPro" id="IPR014144">
    <property type="entry name" value="LigD_PE_domain"/>
</dbReference>
<dbReference type="NCBIfam" id="TIGR02778">
    <property type="entry name" value="ligD_pol"/>
    <property type="match status" value="1"/>
</dbReference>
<evidence type="ECO:0000259" key="24">
    <source>
        <dbReference type="Pfam" id="PF13298"/>
    </source>
</evidence>
<keyword evidence="6" id="KW-0540">Nuclease</keyword>
<dbReference type="InterPro" id="IPR014146">
    <property type="entry name" value="LigD_ligase_dom"/>
</dbReference>
<evidence type="ECO:0000256" key="4">
    <source>
        <dbReference type="ARBA" id="ARBA00022679"/>
    </source>
</evidence>
<comment type="catalytic activity">
    <reaction evidence="20">
        <text>ATP + (deoxyribonucleotide)n-3'-hydroxyl + 5'-phospho-(deoxyribonucleotide)m = (deoxyribonucleotide)n+m + AMP + diphosphate.</text>
        <dbReference type="EC" id="6.5.1.1"/>
    </reaction>
</comment>
<evidence type="ECO:0000256" key="19">
    <source>
        <dbReference type="ARBA" id="ARBA00029943"/>
    </source>
</evidence>
<feature type="domain" description="ATP-dependent DNA ligase family profile" evidence="22">
    <location>
        <begin position="224"/>
        <end position="392"/>
    </location>
</feature>
<dbReference type="SUPFAM" id="SSF50249">
    <property type="entry name" value="Nucleic acid-binding proteins"/>
    <property type="match status" value="1"/>
</dbReference>
<dbReference type="EC" id="6.5.1.1" evidence="2"/>
<keyword evidence="9" id="KW-0227">DNA damage</keyword>
<comment type="cofactor">
    <cofactor evidence="1">
        <name>Mn(2+)</name>
        <dbReference type="ChEBI" id="CHEBI:29035"/>
    </cofactor>
</comment>
<dbReference type="Gene3D" id="3.30.1490.70">
    <property type="match status" value="1"/>
</dbReference>
<evidence type="ECO:0000256" key="14">
    <source>
        <dbReference type="ARBA" id="ARBA00023125"/>
    </source>
</evidence>
<dbReference type="InterPro" id="IPR052171">
    <property type="entry name" value="NHEJ_LigD"/>
</dbReference>
<comment type="caution">
    <text evidence="26">The sequence shown here is derived from an EMBL/GenBank/DDBJ whole genome shotgun (WGS) entry which is preliminary data.</text>
</comment>
<dbReference type="PANTHER" id="PTHR42705:SF2">
    <property type="entry name" value="BIFUNCTIONAL NON-HOMOLOGOUS END JOINING PROTEIN LIGD"/>
    <property type="match status" value="1"/>
</dbReference>
<dbReference type="EMBL" id="JACICF010000001">
    <property type="protein sequence ID" value="MBB3762992.1"/>
    <property type="molecule type" value="Genomic_DNA"/>
</dbReference>
<name>A0A839YZW6_9SPHN</name>
<keyword evidence="10" id="KW-0378">Hydrolase</keyword>
<evidence type="ECO:0000256" key="11">
    <source>
        <dbReference type="ARBA" id="ARBA00022839"/>
    </source>
</evidence>
<dbReference type="SUPFAM" id="SSF56091">
    <property type="entry name" value="DNA ligase/mRNA capping enzyme, catalytic domain"/>
    <property type="match status" value="1"/>
</dbReference>
<keyword evidence="17" id="KW-0464">Manganese</keyword>
<keyword evidence="7" id="KW-0479">Metal-binding</keyword>
<proteinExistence type="predicted"/>
<organism evidence="26 27">
    <name type="scientific">Sphingomicrobium lutaoense</name>
    <dbReference type="NCBI Taxonomy" id="515949"/>
    <lineage>
        <taxon>Bacteria</taxon>
        <taxon>Pseudomonadati</taxon>
        <taxon>Pseudomonadota</taxon>
        <taxon>Alphaproteobacteria</taxon>
        <taxon>Sphingomonadales</taxon>
        <taxon>Sphingomonadaceae</taxon>
        <taxon>Sphingomicrobium</taxon>
    </lineage>
</organism>
<evidence type="ECO:0000256" key="20">
    <source>
        <dbReference type="ARBA" id="ARBA00034003"/>
    </source>
</evidence>
<keyword evidence="12" id="KW-0067">ATP-binding</keyword>
<dbReference type="Gene3D" id="3.30.470.30">
    <property type="entry name" value="DNA ligase/mRNA capping enzyme"/>
    <property type="match status" value="1"/>
</dbReference>
<dbReference type="PANTHER" id="PTHR42705">
    <property type="entry name" value="BIFUNCTIONAL NON-HOMOLOGOUS END JOINING PROTEIN LIGD"/>
    <property type="match status" value="1"/>
</dbReference>
<dbReference type="Pfam" id="PF01068">
    <property type="entry name" value="DNA_ligase_A_M"/>
    <property type="match status" value="1"/>
</dbReference>
<dbReference type="AlphaFoldDB" id="A0A839YZW6"/>
<dbReference type="Pfam" id="PF21686">
    <property type="entry name" value="LigD_Prim-Pol"/>
    <property type="match status" value="1"/>
</dbReference>
<evidence type="ECO:0000256" key="12">
    <source>
        <dbReference type="ARBA" id="ARBA00022840"/>
    </source>
</evidence>
<dbReference type="RefSeq" id="WP_183932332.1">
    <property type="nucleotide sequence ID" value="NZ_JACICF010000001.1"/>
</dbReference>
<evidence type="ECO:0000256" key="16">
    <source>
        <dbReference type="ARBA" id="ARBA00023204"/>
    </source>
</evidence>
<dbReference type="GO" id="GO:0005524">
    <property type="term" value="F:ATP binding"/>
    <property type="evidence" value="ECO:0007669"/>
    <property type="project" value="UniProtKB-KW"/>
</dbReference>
<evidence type="ECO:0000256" key="8">
    <source>
        <dbReference type="ARBA" id="ARBA00022741"/>
    </source>
</evidence>
<dbReference type="Pfam" id="PF04679">
    <property type="entry name" value="DNA_ligase_A_C"/>
    <property type="match status" value="1"/>
</dbReference>
<evidence type="ECO:0000313" key="27">
    <source>
        <dbReference type="Proteomes" id="UP000578569"/>
    </source>
</evidence>
<keyword evidence="13" id="KW-0239">DNA-directed DNA polymerase</keyword>
<keyword evidence="18" id="KW-0511">Multifunctional enzyme</keyword>
<dbReference type="InterPro" id="IPR012340">
    <property type="entry name" value="NA-bd_OB-fold"/>
</dbReference>
<evidence type="ECO:0000256" key="2">
    <source>
        <dbReference type="ARBA" id="ARBA00012727"/>
    </source>
</evidence>
<feature type="region of interest" description="Disordered" evidence="21">
    <location>
        <begin position="1"/>
        <end position="32"/>
    </location>
</feature>
<keyword evidence="4" id="KW-0808">Transferase</keyword>
<dbReference type="CDD" id="cd04862">
    <property type="entry name" value="PaeLigD_Pol_like"/>
    <property type="match status" value="1"/>
</dbReference>
<feature type="domain" description="DNA ligase ATP-dependent C-terminal" evidence="23">
    <location>
        <begin position="411"/>
        <end position="499"/>
    </location>
</feature>
<dbReference type="InterPro" id="IPR014145">
    <property type="entry name" value="LigD_pol_dom"/>
</dbReference>
<keyword evidence="11" id="KW-0269">Exonuclease</keyword>
<keyword evidence="3 26" id="KW-0436">Ligase</keyword>
<keyword evidence="27" id="KW-1185">Reference proteome</keyword>
<dbReference type="CDD" id="cd07906">
    <property type="entry name" value="Adenylation_DNA_ligase_LigD_LigC"/>
    <property type="match status" value="1"/>
</dbReference>
<evidence type="ECO:0000256" key="21">
    <source>
        <dbReference type="SAM" id="MobiDB-lite"/>
    </source>
</evidence>
<dbReference type="Gene3D" id="2.40.50.140">
    <property type="entry name" value="Nucleic acid-binding proteins"/>
    <property type="match status" value="1"/>
</dbReference>
<dbReference type="NCBIfam" id="TIGR02776">
    <property type="entry name" value="NHEJ_ligase_prk"/>
    <property type="match status" value="1"/>
</dbReference>
<evidence type="ECO:0000256" key="7">
    <source>
        <dbReference type="ARBA" id="ARBA00022723"/>
    </source>
</evidence>
<dbReference type="GO" id="GO:0006310">
    <property type="term" value="P:DNA recombination"/>
    <property type="evidence" value="ECO:0007669"/>
    <property type="project" value="UniProtKB-KW"/>
</dbReference>
<evidence type="ECO:0000256" key="18">
    <source>
        <dbReference type="ARBA" id="ARBA00023268"/>
    </source>
</evidence>
<keyword evidence="15" id="KW-0233">DNA recombination</keyword>
<dbReference type="NCBIfam" id="TIGR02777">
    <property type="entry name" value="LigD_PE_dom"/>
    <property type="match status" value="1"/>
</dbReference>
<dbReference type="InterPro" id="IPR012309">
    <property type="entry name" value="DNA_ligase_ATP-dep_C"/>
</dbReference>
<evidence type="ECO:0000256" key="15">
    <source>
        <dbReference type="ARBA" id="ARBA00023172"/>
    </source>
</evidence>
<evidence type="ECO:0000256" key="13">
    <source>
        <dbReference type="ARBA" id="ARBA00022932"/>
    </source>
</evidence>
<dbReference type="GO" id="GO:0004527">
    <property type="term" value="F:exonuclease activity"/>
    <property type="evidence" value="ECO:0007669"/>
    <property type="project" value="UniProtKB-KW"/>
</dbReference>
<evidence type="ECO:0000259" key="25">
    <source>
        <dbReference type="Pfam" id="PF21686"/>
    </source>
</evidence>
<keyword evidence="8" id="KW-0547">Nucleotide-binding</keyword>
<dbReference type="InterPro" id="IPR012310">
    <property type="entry name" value="DNA_ligase_ATP-dep_cent"/>
</dbReference>
<keyword evidence="16" id="KW-0234">DNA repair</keyword>
<evidence type="ECO:0000259" key="23">
    <source>
        <dbReference type="Pfam" id="PF04679"/>
    </source>
</evidence>
<dbReference type="GO" id="GO:0003677">
    <property type="term" value="F:DNA binding"/>
    <property type="evidence" value="ECO:0007669"/>
    <property type="project" value="UniProtKB-KW"/>
</dbReference>
<evidence type="ECO:0000256" key="1">
    <source>
        <dbReference type="ARBA" id="ARBA00001936"/>
    </source>
</evidence>
<dbReference type="Gene3D" id="3.90.920.10">
    <property type="entry name" value="DNA primase, PRIM domain"/>
    <property type="match status" value="1"/>
</dbReference>